<keyword evidence="1" id="KW-0433">Leucine-rich repeat</keyword>
<dbReference type="Proteomes" id="UP000678679">
    <property type="component" value="Chromosome 2"/>
</dbReference>
<dbReference type="EMBL" id="CP076133">
    <property type="protein sequence ID" value="QWG04487.1"/>
    <property type="molecule type" value="Genomic_DNA"/>
</dbReference>
<gene>
    <name evidence="3" type="ORF">KMW28_26690</name>
</gene>
<evidence type="ECO:0000313" key="4">
    <source>
        <dbReference type="Proteomes" id="UP000678679"/>
    </source>
</evidence>
<dbReference type="Gene3D" id="3.80.10.10">
    <property type="entry name" value="Ribonuclease Inhibitor"/>
    <property type="match status" value="1"/>
</dbReference>
<name>A0AAX1NBB9_9BACT</name>
<organism evidence="3 4">
    <name type="scientific">Flammeovirga yaeyamensis</name>
    <dbReference type="NCBI Taxonomy" id="367791"/>
    <lineage>
        <taxon>Bacteria</taxon>
        <taxon>Pseudomonadati</taxon>
        <taxon>Bacteroidota</taxon>
        <taxon>Cytophagia</taxon>
        <taxon>Cytophagales</taxon>
        <taxon>Flammeovirgaceae</taxon>
        <taxon>Flammeovirga</taxon>
    </lineage>
</organism>
<dbReference type="PANTHER" id="PTHR48051">
    <property type="match status" value="1"/>
</dbReference>
<reference evidence="3 4" key="1">
    <citation type="submission" date="2021-05" db="EMBL/GenBank/DDBJ databases">
        <title>Comparative genomic studies on the polysaccharide-degrading batcterial strains of the Flammeovirga genus.</title>
        <authorList>
            <person name="Zewei F."/>
            <person name="Zheng Z."/>
            <person name="Yu L."/>
            <person name="Ruyue G."/>
            <person name="Yanhong M."/>
            <person name="Yuanyuan C."/>
            <person name="Jingyan G."/>
            <person name="Wenjun H."/>
        </authorList>
    </citation>
    <scope>NUCLEOTIDE SEQUENCE [LARGE SCALE GENOMIC DNA]</scope>
    <source>
        <strain evidence="3 4">NBRC:100898</strain>
    </source>
</reference>
<protein>
    <submittedName>
        <fullName evidence="3">Uncharacterized protein</fullName>
    </submittedName>
</protein>
<accession>A0AAX1NBB9</accession>
<evidence type="ECO:0000313" key="3">
    <source>
        <dbReference type="EMBL" id="QWG04487.1"/>
    </source>
</evidence>
<dbReference type="GO" id="GO:0005737">
    <property type="term" value="C:cytoplasm"/>
    <property type="evidence" value="ECO:0007669"/>
    <property type="project" value="TreeGrafter"/>
</dbReference>
<dbReference type="AlphaFoldDB" id="A0AAX1NBB9"/>
<dbReference type="KEGG" id="fya:KMW28_26690"/>
<evidence type="ECO:0000256" key="2">
    <source>
        <dbReference type="ARBA" id="ARBA00022737"/>
    </source>
</evidence>
<dbReference type="PANTHER" id="PTHR48051:SF1">
    <property type="entry name" value="RAS SUPPRESSOR PROTEIN 1"/>
    <property type="match status" value="1"/>
</dbReference>
<proteinExistence type="predicted"/>
<evidence type="ECO:0000256" key="1">
    <source>
        <dbReference type="ARBA" id="ARBA00022614"/>
    </source>
</evidence>
<dbReference type="SUPFAM" id="SSF52058">
    <property type="entry name" value="L domain-like"/>
    <property type="match status" value="1"/>
</dbReference>
<dbReference type="RefSeq" id="WP_215585911.1">
    <property type="nucleotide sequence ID" value="NZ_CP076133.1"/>
</dbReference>
<dbReference type="InterPro" id="IPR050216">
    <property type="entry name" value="LRR_domain-containing"/>
</dbReference>
<dbReference type="InterPro" id="IPR032675">
    <property type="entry name" value="LRR_dom_sf"/>
</dbReference>
<keyword evidence="2" id="KW-0677">Repeat</keyword>
<sequence length="391" mass="45895">MINKLLIISLLFFFSCSNKKSIEQKLNKNDYEIISKISEKFKDKIKFSISGDHVSKVVLFELGEIETFPKEIYNFTNLDSLLINKTTIIDNKIDLRSIKGLKYLDFTELNLNDYQLIFNESINEIVIYYCTFEKFPESIKNADLKKISFYNLGKEYEKILPKKLTYPNLEEINFSSVQLNNYPDIISNKLKKLELYNNETLKELPQSYSKHKFTTIELLNCENLSNLNGLLKNSQESLKYFDFSKMNDMATIPFDDLKKCKNLEDLRISGQYWNHMKDESVYDVFYGFKNLKTLIYRDLPVERILPEIKNLQKLEYLSFYGCYIKTVPKEIRDLPNLEALILTGTSVESLPAEMFDVDRVNKTRLEVDGGWGVIPEFLSEEDVERGYKIEE</sequence>
<keyword evidence="4" id="KW-1185">Reference proteome</keyword>
<dbReference type="PROSITE" id="PS51257">
    <property type="entry name" value="PROKAR_LIPOPROTEIN"/>
    <property type="match status" value="1"/>
</dbReference>